<evidence type="ECO:0000313" key="3">
    <source>
        <dbReference type="EMBL" id="MBY72899.1"/>
    </source>
</evidence>
<accession>A0A2S2Q588</accession>
<sequence>MMDDFPRGVPCRVVFFSSPRAPFSFLVPFCHIRRRLTEIAGGPRQGFVFPRERLNVKQETVAATEAGQSFVGGGGELQIYIYKRGERWSAAAAAAHALYIYTHRVREREKKRKNRVCVWAKEEREERSMGGLVGGGAAAISGSVNAFFNQPTFGGDQSPKTPPPPPHSDRSRRPRRDERQHPILYKHGRAHEPCADGFIFLTSGFFFFFFCAYLRYPPRVVLYTRAHASTFIYIYIYICTQEGFLFFFSRFPRFSFFPSRAQTHKRAFIYIQLHSRRPRTDGIIKMTDYPCVFHVHSHRHTHTHTHTHASYGRSYAENSDAKPEYGISYE</sequence>
<dbReference type="AlphaFoldDB" id="A0A2S2Q588"/>
<evidence type="ECO:0000256" key="2">
    <source>
        <dbReference type="SAM" id="Phobius"/>
    </source>
</evidence>
<keyword evidence="2" id="KW-0812">Transmembrane</keyword>
<keyword evidence="2" id="KW-1133">Transmembrane helix</keyword>
<organism evidence="3">
    <name type="scientific">Sipha flava</name>
    <name type="common">yellow sugarcane aphid</name>
    <dbReference type="NCBI Taxonomy" id="143950"/>
    <lineage>
        <taxon>Eukaryota</taxon>
        <taxon>Metazoa</taxon>
        <taxon>Ecdysozoa</taxon>
        <taxon>Arthropoda</taxon>
        <taxon>Hexapoda</taxon>
        <taxon>Insecta</taxon>
        <taxon>Pterygota</taxon>
        <taxon>Neoptera</taxon>
        <taxon>Paraneoptera</taxon>
        <taxon>Hemiptera</taxon>
        <taxon>Sternorrhyncha</taxon>
        <taxon>Aphidomorpha</taxon>
        <taxon>Aphidoidea</taxon>
        <taxon>Aphididae</taxon>
        <taxon>Sipha</taxon>
    </lineage>
</organism>
<reference evidence="3" key="1">
    <citation type="submission" date="2018-04" db="EMBL/GenBank/DDBJ databases">
        <title>Transcriptome assembly of Sipha flava.</title>
        <authorList>
            <person name="Scully E.D."/>
            <person name="Geib S.M."/>
            <person name="Palmer N.A."/>
            <person name="Koch K."/>
            <person name="Bradshaw J."/>
            <person name="Heng-Moss T."/>
            <person name="Sarath G."/>
        </authorList>
    </citation>
    <scope>NUCLEOTIDE SEQUENCE</scope>
</reference>
<proteinExistence type="predicted"/>
<feature type="compositionally biased region" description="Basic and acidic residues" evidence="1">
    <location>
        <begin position="167"/>
        <end position="178"/>
    </location>
</feature>
<gene>
    <name evidence="3" type="ORF">g.176552</name>
</gene>
<keyword evidence="2" id="KW-0472">Membrane</keyword>
<name>A0A2S2Q588_9HEMI</name>
<feature type="region of interest" description="Disordered" evidence="1">
    <location>
        <begin position="152"/>
        <end position="178"/>
    </location>
</feature>
<feature type="transmembrane region" description="Helical" evidence="2">
    <location>
        <begin position="198"/>
        <end position="216"/>
    </location>
</feature>
<feature type="transmembrane region" description="Helical" evidence="2">
    <location>
        <begin position="228"/>
        <end position="248"/>
    </location>
</feature>
<evidence type="ECO:0000256" key="1">
    <source>
        <dbReference type="SAM" id="MobiDB-lite"/>
    </source>
</evidence>
<dbReference type="EMBL" id="GGMS01003696">
    <property type="protein sequence ID" value="MBY72899.1"/>
    <property type="molecule type" value="Transcribed_RNA"/>
</dbReference>
<protein>
    <submittedName>
        <fullName evidence="3">Uncharacterized protein</fullName>
    </submittedName>
</protein>